<keyword evidence="4" id="KW-1185">Reference proteome</keyword>
<evidence type="ECO:0000313" key="3">
    <source>
        <dbReference type="EMBL" id="QYR53022.1"/>
    </source>
</evidence>
<feature type="signal peptide" evidence="1">
    <location>
        <begin position="1"/>
        <end position="22"/>
    </location>
</feature>
<dbReference type="Pfam" id="PF03724">
    <property type="entry name" value="META"/>
    <property type="match status" value="1"/>
</dbReference>
<protein>
    <submittedName>
        <fullName evidence="3">META domain-containing protein</fullName>
    </submittedName>
</protein>
<sequence length="144" mass="14995">MKIRAVLLACVLSGCAAPQSGSQNTPPLQLEGTKWSLATATDNQGVIGALVNKPGKPVAIAFEKGRVGISEACNHMGGAYTLTGSTLKVERMMSTRMACEPALMEAEAEIGRQIEGSSKAEMAGDQLVLKTAQGATLSFDRNQG</sequence>
<gene>
    <name evidence="3" type="ORF">H8L67_00400</name>
</gene>
<evidence type="ECO:0000259" key="2">
    <source>
        <dbReference type="Pfam" id="PF03724"/>
    </source>
</evidence>
<feature type="domain" description="DUF306" evidence="2">
    <location>
        <begin position="29"/>
        <end position="138"/>
    </location>
</feature>
<proteinExistence type="predicted"/>
<dbReference type="EMBL" id="CP080544">
    <property type="protein sequence ID" value="QYR53022.1"/>
    <property type="molecule type" value="Genomic_DNA"/>
</dbReference>
<evidence type="ECO:0000313" key="4">
    <source>
        <dbReference type="Proteomes" id="UP000824755"/>
    </source>
</evidence>
<name>A0ABX8WN15_9GAMM</name>
<dbReference type="InterPro" id="IPR005184">
    <property type="entry name" value="DUF306_Meta_HslJ"/>
</dbReference>
<dbReference type="Gene3D" id="2.40.128.270">
    <property type="match status" value="1"/>
</dbReference>
<dbReference type="PANTHER" id="PTHR35535:SF2">
    <property type="entry name" value="DUF306 DOMAIN-CONTAINING PROTEIN"/>
    <property type="match status" value="1"/>
</dbReference>
<dbReference type="RefSeq" id="WP_220379841.1">
    <property type="nucleotide sequence ID" value="NZ_CP080544.1"/>
</dbReference>
<evidence type="ECO:0000256" key="1">
    <source>
        <dbReference type="SAM" id="SignalP"/>
    </source>
</evidence>
<dbReference type="PROSITE" id="PS51257">
    <property type="entry name" value="PROKAR_LIPOPROTEIN"/>
    <property type="match status" value="1"/>
</dbReference>
<dbReference type="Proteomes" id="UP000824755">
    <property type="component" value="Chromosome"/>
</dbReference>
<organism evidence="3 4">
    <name type="scientific">Lysobacter soyae</name>
    <dbReference type="NCBI Taxonomy" id="2764185"/>
    <lineage>
        <taxon>Bacteria</taxon>
        <taxon>Pseudomonadati</taxon>
        <taxon>Pseudomonadota</taxon>
        <taxon>Gammaproteobacteria</taxon>
        <taxon>Lysobacterales</taxon>
        <taxon>Lysobacteraceae</taxon>
        <taxon>Lysobacter</taxon>
    </lineage>
</organism>
<dbReference type="PANTHER" id="PTHR35535">
    <property type="entry name" value="HEAT SHOCK PROTEIN HSLJ"/>
    <property type="match status" value="1"/>
</dbReference>
<dbReference type="InterPro" id="IPR038670">
    <property type="entry name" value="HslJ-like_sf"/>
</dbReference>
<accession>A0ABX8WN15</accession>
<reference evidence="3 4" key="1">
    <citation type="submission" date="2021-08" db="EMBL/GenBank/DDBJ databases">
        <title>Lysobacter sp. strain CJ11 Genome sequencing and assembly.</title>
        <authorList>
            <person name="Kim I."/>
        </authorList>
    </citation>
    <scope>NUCLEOTIDE SEQUENCE [LARGE SCALE GENOMIC DNA]</scope>
    <source>
        <strain evidence="3 4">CJ11</strain>
    </source>
</reference>
<keyword evidence="1" id="KW-0732">Signal</keyword>
<feature type="chain" id="PRO_5046091808" evidence="1">
    <location>
        <begin position="23"/>
        <end position="144"/>
    </location>
</feature>
<dbReference type="InterPro" id="IPR053147">
    <property type="entry name" value="Hsp_HslJ-like"/>
</dbReference>